<dbReference type="InterPro" id="IPR001789">
    <property type="entry name" value="Sig_transdc_resp-reg_receiver"/>
</dbReference>
<dbReference type="SUPFAM" id="SSF52172">
    <property type="entry name" value="CheY-like"/>
    <property type="match status" value="1"/>
</dbReference>
<evidence type="ECO:0000256" key="5">
    <source>
        <dbReference type="ARBA" id="ARBA00023163"/>
    </source>
</evidence>
<keyword evidence="9" id="KW-1185">Reference proteome</keyword>
<comment type="caution">
    <text evidence="8">The sequence shown here is derived from an EMBL/GenBank/DDBJ whole genome shotgun (WGS) entry which is preliminary data.</text>
</comment>
<dbReference type="InterPro" id="IPR011006">
    <property type="entry name" value="CheY-like_superfamily"/>
</dbReference>
<keyword evidence="1 6" id="KW-0597">Phosphoprotein</keyword>
<gene>
    <name evidence="8" type="ORF">CKO31_21230</name>
</gene>
<dbReference type="PROSITE" id="PS50110">
    <property type="entry name" value="RESPONSE_REGULATORY"/>
    <property type="match status" value="1"/>
</dbReference>
<evidence type="ECO:0000256" key="3">
    <source>
        <dbReference type="ARBA" id="ARBA00023015"/>
    </source>
</evidence>
<evidence type="ECO:0000256" key="6">
    <source>
        <dbReference type="PROSITE-ProRule" id="PRU00169"/>
    </source>
</evidence>
<evidence type="ECO:0000313" key="8">
    <source>
        <dbReference type="EMBL" id="MBK1633229.1"/>
    </source>
</evidence>
<dbReference type="SMART" id="SM00448">
    <property type="entry name" value="REC"/>
    <property type="match status" value="1"/>
</dbReference>
<accession>A0ABS1CMS1</accession>
<dbReference type="Proteomes" id="UP000748752">
    <property type="component" value="Unassembled WGS sequence"/>
</dbReference>
<evidence type="ECO:0000259" key="7">
    <source>
        <dbReference type="PROSITE" id="PS50110"/>
    </source>
</evidence>
<dbReference type="Gene3D" id="3.40.50.2300">
    <property type="match status" value="1"/>
</dbReference>
<dbReference type="PANTHER" id="PTHR48111">
    <property type="entry name" value="REGULATOR OF RPOS"/>
    <property type="match status" value="1"/>
</dbReference>
<keyword evidence="5" id="KW-0804">Transcription</keyword>
<evidence type="ECO:0000313" key="9">
    <source>
        <dbReference type="Proteomes" id="UP000748752"/>
    </source>
</evidence>
<name>A0ABS1CMS1_9GAMM</name>
<dbReference type="PANTHER" id="PTHR48111:SF1">
    <property type="entry name" value="TWO-COMPONENT RESPONSE REGULATOR ORR33"/>
    <property type="match status" value="1"/>
</dbReference>
<reference evidence="8 9" key="1">
    <citation type="journal article" date="2020" name="Microorganisms">
        <title>Osmotic Adaptation and Compatible Solute Biosynthesis of Phototrophic Bacteria as Revealed from Genome Analyses.</title>
        <authorList>
            <person name="Imhoff J.F."/>
            <person name="Rahn T."/>
            <person name="Kunzel S."/>
            <person name="Keller A."/>
            <person name="Neulinger S.C."/>
        </authorList>
    </citation>
    <scope>NUCLEOTIDE SEQUENCE [LARGE SCALE GENOMIC DNA]</scope>
    <source>
        <strain evidence="8 9">DSM 6210</strain>
    </source>
</reference>
<dbReference type="EMBL" id="NRRV01000073">
    <property type="protein sequence ID" value="MBK1633229.1"/>
    <property type="molecule type" value="Genomic_DNA"/>
</dbReference>
<keyword evidence="2" id="KW-0902">Two-component regulatory system</keyword>
<dbReference type="CDD" id="cd00156">
    <property type="entry name" value="REC"/>
    <property type="match status" value="1"/>
</dbReference>
<protein>
    <recommendedName>
        <fullName evidence="7">Response regulatory domain-containing protein</fullName>
    </recommendedName>
</protein>
<keyword evidence="3" id="KW-0805">Transcription regulation</keyword>
<dbReference type="Pfam" id="PF00072">
    <property type="entry name" value="Response_reg"/>
    <property type="match status" value="1"/>
</dbReference>
<feature type="domain" description="Response regulatory" evidence="7">
    <location>
        <begin position="2"/>
        <end position="118"/>
    </location>
</feature>
<dbReference type="RefSeq" id="WP_200241335.1">
    <property type="nucleotide sequence ID" value="NZ_NRRV01000073.1"/>
</dbReference>
<organism evidence="8 9">
    <name type="scientific">Thiohalocapsa halophila</name>
    <dbReference type="NCBI Taxonomy" id="69359"/>
    <lineage>
        <taxon>Bacteria</taxon>
        <taxon>Pseudomonadati</taxon>
        <taxon>Pseudomonadota</taxon>
        <taxon>Gammaproteobacteria</taxon>
        <taxon>Chromatiales</taxon>
        <taxon>Chromatiaceae</taxon>
        <taxon>Thiohalocapsa</taxon>
    </lineage>
</organism>
<dbReference type="InterPro" id="IPR039420">
    <property type="entry name" value="WalR-like"/>
</dbReference>
<evidence type="ECO:0000256" key="4">
    <source>
        <dbReference type="ARBA" id="ARBA00023125"/>
    </source>
</evidence>
<proteinExistence type="predicted"/>
<keyword evidence="4" id="KW-0238">DNA-binding</keyword>
<evidence type="ECO:0000256" key="2">
    <source>
        <dbReference type="ARBA" id="ARBA00023012"/>
    </source>
</evidence>
<feature type="modified residue" description="4-aspartylphosphate" evidence="6">
    <location>
        <position position="51"/>
    </location>
</feature>
<sequence length="123" mass="13387">MRILVAEDNHILATILADHLAAAGHEAVPAYEGRLASIFCKNRDFDAIVIDFLMPDIYGIDVLEDLHARGRMPRPIIITGFPELLEEVSPRLAAIGADTVILKPFIFAEVDAALARIAEPDAA</sequence>
<evidence type="ECO:0000256" key="1">
    <source>
        <dbReference type="ARBA" id="ARBA00022553"/>
    </source>
</evidence>